<proteinExistence type="predicted"/>
<dbReference type="Gene3D" id="1.25.40.10">
    <property type="entry name" value="Tetratricopeptide repeat domain"/>
    <property type="match status" value="1"/>
</dbReference>
<gene>
    <name evidence="3" type="ORF">J0H12_07615</name>
</gene>
<evidence type="ECO:0000256" key="1">
    <source>
        <dbReference type="SAM" id="MobiDB-lite"/>
    </source>
</evidence>
<feature type="compositionally biased region" description="Basic and acidic residues" evidence="1">
    <location>
        <begin position="61"/>
        <end position="77"/>
    </location>
</feature>
<dbReference type="InterPro" id="IPR011990">
    <property type="entry name" value="TPR-like_helical_dom_sf"/>
</dbReference>
<comment type="caution">
    <text evidence="3">The sequence shown here is derived from an EMBL/GenBank/DDBJ whole genome shotgun (WGS) entry which is preliminary data.</text>
</comment>
<feature type="chain" id="PRO_5035189498" evidence="2">
    <location>
        <begin position="26"/>
        <end position="285"/>
    </location>
</feature>
<protein>
    <submittedName>
        <fullName evidence="3">SEL1-like repeat protein</fullName>
    </submittedName>
</protein>
<name>A0A8J7PK96_9PROT</name>
<accession>A0A8J7PK96</accession>
<evidence type="ECO:0000313" key="3">
    <source>
        <dbReference type="EMBL" id="MBN9413765.1"/>
    </source>
</evidence>
<evidence type="ECO:0000256" key="2">
    <source>
        <dbReference type="SAM" id="SignalP"/>
    </source>
</evidence>
<dbReference type="SUPFAM" id="SSF81901">
    <property type="entry name" value="HCP-like"/>
    <property type="match status" value="1"/>
</dbReference>
<evidence type="ECO:0000313" key="4">
    <source>
        <dbReference type="Proteomes" id="UP000664414"/>
    </source>
</evidence>
<feature type="signal peptide" evidence="2">
    <location>
        <begin position="1"/>
        <end position="25"/>
    </location>
</feature>
<reference evidence="3" key="1">
    <citation type="submission" date="2021-02" db="EMBL/GenBank/DDBJ databases">
        <title>Thiocyanate and organic carbon inputs drive convergent selection for specific autotrophic Afipia and Thiobacillus strains within complex microbiomes.</title>
        <authorList>
            <person name="Huddy R.J."/>
            <person name="Sachdeva R."/>
            <person name="Kadzinga F."/>
            <person name="Kantor R.S."/>
            <person name="Harrison S.T.L."/>
            <person name="Banfield J.F."/>
        </authorList>
    </citation>
    <scope>NUCLEOTIDE SEQUENCE</scope>
    <source>
        <strain evidence="3">SCN18_10_11_15_R4_P_38_20</strain>
    </source>
</reference>
<organism evidence="3 4">
    <name type="scientific">Candidatus Paracaedimonas acanthamoebae</name>
    <dbReference type="NCBI Taxonomy" id="244581"/>
    <lineage>
        <taxon>Bacteria</taxon>
        <taxon>Pseudomonadati</taxon>
        <taxon>Pseudomonadota</taxon>
        <taxon>Alphaproteobacteria</taxon>
        <taxon>Holosporales</taxon>
        <taxon>Caedimonadaceae</taxon>
        <taxon>Candidatus Paracaedimonas</taxon>
    </lineage>
</organism>
<dbReference type="Proteomes" id="UP000664414">
    <property type="component" value="Unassembled WGS sequence"/>
</dbReference>
<dbReference type="AlphaFoldDB" id="A0A8J7PK96"/>
<dbReference type="EMBL" id="JAFKGL010000046">
    <property type="protein sequence ID" value="MBN9413765.1"/>
    <property type="molecule type" value="Genomic_DNA"/>
</dbReference>
<feature type="compositionally biased region" description="Polar residues" evidence="1">
    <location>
        <begin position="44"/>
        <end position="54"/>
    </location>
</feature>
<sequence length="285" mass="32335">MFIDKLKILLLALLFTASHPIGTYACDDQVQREDKKRPRLKITEISSTTFSSPENSDDETSEKPLRKNPKLQKDETPSRSASIDGILSTQHLVSSPLLHATMFEEHRDSPIPFGFQAGVPAVADDDFIGQLFLKRLQPSIGSVDISILLFLNFKKLITEDKLTADNEDFLRKILKDEDFITISNHGWEAGHSGNYDLQFVCLRLAAIKDLMADQEKLAYHYLDKKDYKSAAKWYLRSALNGNSDILSELYRINDETHILQHLTSEGLPQAMTMLEAYWKSQEAAD</sequence>
<dbReference type="PROSITE" id="PS51257">
    <property type="entry name" value="PROKAR_LIPOPROTEIN"/>
    <property type="match status" value="1"/>
</dbReference>
<keyword evidence="2" id="KW-0732">Signal</keyword>
<feature type="region of interest" description="Disordered" evidence="1">
    <location>
        <begin position="32"/>
        <end position="81"/>
    </location>
</feature>